<gene>
    <name evidence="2" type="ORF">ENV41_00280</name>
</gene>
<dbReference type="InterPro" id="IPR001296">
    <property type="entry name" value="Glyco_trans_1"/>
</dbReference>
<dbReference type="EMBL" id="DTGG01000012">
    <property type="protein sequence ID" value="HFZ08556.1"/>
    <property type="molecule type" value="Genomic_DNA"/>
</dbReference>
<dbReference type="SUPFAM" id="SSF53756">
    <property type="entry name" value="UDP-Glycosyltransferase/glycogen phosphorylase"/>
    <property type="match status" value="1"/>
</dbReference>
<sequence length="273" mass="31234">MKLTIFTALPLTQIYGTERVFLITCNLLKENGHFPRIVSLTPEDVSLPVAPALSYIAINRYPIKLHRLSLIWVLLCTIFKFKNGIWLKAIKKDLQANGIPDITLVTDPKFIPDLIKALTDTSSNTKVFYWDHLLINFHQFLKRHDGKNIKGLEKRLYLWVYSRIFKGVLKMVDGALAISSGTKRALSFFIPENKIPLVFNPIEMNSSKLISRSAFPTFIYIGRLEDVQKNLSFMLKGLAKQKEENWKLKILGTGPDETTLRKLSEDLGISERI</sequence>
<reference evidence="2" key="1">
    <citation type="journal article" date="2020" name="mSystems">
        <title>Genome- and Community-Level Interaction Insights into Carbon Utilization and Element Cycling Functions of Hydrothermarchaeota in Hydrothermal Sediment.</title>
        <authorList>
            <person name="Zhou Z."/>
            <person name="Liu Y."/>
            <person name="Xu W."/>
            <person name="Pan J."/>
            <person name="Luo Z.H."/>
            <person name="Li M."/>
        </authorList>
    </citation>
    <scope>NUCLEOTIDE SEQUENCE [LARGE SCALE GENOMIC DNA]</scope>
    <source>
        <strain evidence="2">SpSt-757</strain>
    </source>
</reference>
<dbReference type="Pfam" id="PF00534">
    <property type="entry name" value="Glycos_transf_1"/>
    <property type="match status" value="1"/>
</dbReference>
<evidence type="ECO:0000259" key="1">
    <source>
        <dbReference type="Pfam" id="PF00534"/>
    </source>
</evidence>
<protein>
    <recommendedName>
        <fullName evidence="1">Glycosyl transferase family 1 domain-containing protein</fullName>
    </recommendedName>
</protein>
<feature type="domain" description="Glycosyl transferase family 1" evidence="1">
    <location>
        <begin position="211"/>
        <end position="272"/>
    </location>
</feature>
<name>A0A7V3J910_UNCC3</name>
<accession>A0A7V3J910</accession>
<dbReference type="Gene3D" id="3.40.50.2000">
    <property type="entry name" value="Glycogen Phosphorylase B"/>
    <property type="match status" value="2"/>
</dbReference>
<comment type="caution">
    <text evidence="2">The sequence shown here is derived from an EMBL/GenBank/DDBJ whole genome shotgun (WGS) entry which is preliminary data.</text>
</comment>
<organism evidence="2">
    <name type="scientific">candidate division CPR3 bacterium</name>
    <dbReference type="NCBI Taxonomy" id="2268181"/>
    <lineage>
        <taxon>Bacteria</taxon>
        <taxon>Bacteria division CPR3</taxon>
    </lineage>
</organism>
<dbReference type="AlphaFoldDB" id="A0A7V3J910"/>
<dbReference type="GO" id="GO:0016757">
    <property type="term" value="F:glycosyltransferase activity"/>
    <property type="evidence" value="ECO:0007669"/>
    <property type="project" value="InterPro"/>
</dbReference>
<proteinExistence type="predicted"/>
<evidence type="ECO:0000313" key="2">
    <source>
        <dbReference type="EMBL" id="HFZ08556.1"/>
    </source>
</evidence>